<comment type="caution">
    <text evidence="1">The sequence shown here is derived from an EMBL/GenBank/DDBJ whole genome shotgun (WGS) entry which is preliminary data.</text>
</comment>
<dbReference type="Gene3D" id="3.40.50.720">
    <property type="entry name" value="NAD(P)-binding Rossmann-like Domain"/>
    <property type="match status" value="1"/>
</dbReference>
<dbReference type="InterPro" id="IPR036291">
    <property type="entry name" value="NAD(P)-bd_dom_sf"/>
</dbReference>
<dbReference type="EC" id="4.3.1.12" evidence="1"/>
<dbReference type="PIRSF" id="PIRSF001439">
    <property type="entry name" value="CryM"/>
    <property type="match status" value="1"/>
</dbReference>
<dbReference type="RefSeq" id="WP_179727354.1">
    <property type="nucleotide sequence ID" value="NZ_BAABEF010000001.1"/>
</dbReference>
<evidence type="ECO:0000313" key="2">
    <source>
        <dbReference type="Proteomes" id="UP000582231"/>
    </source>
</evidence>
<dbReference type="PANTHER" id="PTHR13812">
    <property type="entry name" value="KETIMINE REDUCTASE MU-CRYSTALLIN"/>
    <property type="match status" value="1"/>
</dbReference>
<evidence type="ECO:0000313" key="1">
    <source>
        <dbReference type="EMBL" id="NYD31202.1"/>
    </source>
</evidence>
<dbReference type="GO" id="GO:0008473">
    <property type="term" value="F:ornithine cyclodeaminase activity"/>
    <property type="evidence" value="ECO:0007669"/>
    <property type="project" value="UniProtKB-EC"/>
</dbReference>
<dbReference type="Pfam" id="PF02423">
    <property type="entry name" value="OCD_Mu_crystall"/>
    <property type="match status" value="1"/>
</dbReference>
<name>A0A852RXE5_9ACTN</name>
<dbReference type="Proteomes" id="UP000582231">
    <property type="component" value="Unassembled WGS sequence"/>
</dbReference>
<dbReference type="Gene3D" id="3.30.1780.10">
    <property type="entry name" value="ornithine cyclodeaminase, domain 1"/>
    <property type="match status" value="1"/>
</dbReference>
<organism evidence="1 2">
    <name type="scientific">Nocardioides kongjuensis</name>
    <dbReference type="NCBI Taxonomy" id="349522"/>
    <lineage>
        <taxon>Bacteria</taxon>
        <taxon>Bacillati</taxon>
        <taxon>Actinomycetota</taxon>
        <taxon>Actinomycetes</taxon>
        <taxon>Propionibacteriales</taxon>
        <taxon>Nocardioidaceae</taxon>
        <taxon>Nocardioides</taxon>
    </lineage>
</organism>
<proteinExistence type="predicted"/>
<dbReference type="SUPFAM" id="SSF51735">
    <property type="entry name" value="NAD(P)-binding Rossmann-fold domains"/>
    <property type="match status" value="1"/>
</dbReference>
<reference evidence="1 2" key="1">
    <citation type="submission" date="2020-07" db="EMBL/GenBank/DDBJ databases">
        <title>Sequencing the genomes of 1000 actinobacteria strains.</title>
        <authorList>
            <person name="Klenk H.-P."/>
        </authorList>
    </citation>
    <scope>NUCLEOTIDE SEQUENCE [LARGE SCALE GENOMIC DNA]</scope>
    <source>
        <strain evidence="1 2">DSM 19082</strain>
    </source>
</reference>
<keyword evidence="2" id="KW-1185">Reference proteome</keyword>
<dbReference type="PANTHER" id="PTHR13812:SF19">
    <property type="entry name" value="KETIMINE REDUCTASE MU-CRYSTALLIN"/>
    <property type="match status" value="1"/>
</dbReference>
<gene>
    <name evidence="1" type="ORF">BJ958_002748</name>
</gene>
<dbReference type="GO" id="GO:0005737">
    <property type="term" value="C:cytoplasm"/>
    <property type="evidence" value="ECO:0007669"/>
    <property type="project" value="TreeGrafter"/>
</dbReference>
<accession>A0A852RXE5</accession>
<protein>
    <submittedName>
        <fullName evidence="1">Ornithine cyclodeaminase</fullName>
        <ecNumber evidence="1">4.3.1.12</ecNumber>
    </submittedName>
</protein>
<sequence length="330" mass="33099">MDEPTLVLSRGDVAALFDADTAYDSQVRAFTAIGQGAARPSAKIMLEHPGLDDLCFTYASRLLPFGAVCKFGSVNPGNAERGIPTISATVLALDAGTGRLAAIIEGTEITTRRTAAATMVAVEALAVPGPLEVAIVGTGVQAAAHVRALAARGRTVEVRIAGRSAQRAASLANELAADTGLTVRGAADVRSAVAGADVVVLGTTSHTPVLDAGWVAGGTLVVSLGSISPTRCEVGQDLLARAARVVVDDRHSAQVQAGPVVAGLASGRLAAADLTGLGEVLVGLAAGRGGDDEIVFYNSTGIGLQDAAAAAAVIATARDRGAGQHLDLSQ</sequence>
<keyword evidence="1" id="KW-0456">Lyase</keyword>
<dbReference type="EMBL" id="JACCBF010000001">
    <property type="protein sequence ID" value="NYD31202.1"/>
    <property type="molecule type" value="Genomic_DNA"/>
</dbReference>
<dbReference type="InterPro" id="IPR023401">
    <property type="entry name" value="ODC_N"/>
</dbReference>
<dbReference type="AlphaFoldDB" id="A0A852RXE5"/>
<dbReference type="GO" id="GO:0042562">
    <property type="term" value="F:hormone binding"/>
    <property type="evidence" value="ECO:0007669"/>
    <property type="project" value="TreeGrafter"/>
</dbReference>
<dbReference type="InterPro" id="IPR003462">
    <property type="entry name" value="ODC_Mu_crystall"/>
</dbReference>